<dbReference type="RefSeq" id="WP_102995537.1">
    <property type="nucleotide sequence ID" value="NZ_CP025938.1"/>
</dbReference>
<evidence type="ECO:0008006" key="3">
    <source>
        <dbReference type="Google" id="ProtNLM"/>
    </source>
</evidence>
<gene>
    <name evidence="1" type="ORF">C1A40_08540</name>
</gene>
<dbReference type="Proteomes" id="UP000236592">
    <property type="component" value="Chromosome"/>
</dbReference>
<keyword evidence="2" id="KW-1185">Reference proteome</keyword>
<dbReference type="AlphaFoldDB" id="A0A2I7SHZ5"/>
<sequence>MLLPYHKAFIIFMLLISCKTTPLITITKIPASLEEASAIEKIKNSNILWTIEDAGNNNHIYGFNLKGELIKDIKITNSKNTDWEDLTSDDLGNLYIGDFGNNSKKRDNYSIYKVSRFDDDETSAKKIDFKLPKKMKAQDFEAFFLLNNDFYIFSKSNKETLVFKTPNNIGKHTAQLISKFKFDKNIKKITSAAISHDKKTIVLLNHDRLLKITNFNEDHFFEGDLEVLKFKHHSQKEGVCFKDHASVFITDERDKKEGGHLYEFHL</sequence>
<evidence type="ECO:0000313" key="2">
    <source>
        <dbReference type="Proteomes" id="UP000236592"/>
    </source>
</evidence>
<proteinExistence type="predicted"/>
<organism evidence="1 2">
    <name type="scientific">Pseudotamlana carrageenivorans</name>
    <dbReference type="NCBI Taxonomy" id="2069432"/>
    <lineage>
        <taxon>Bacteria</taxon>
        <taxon>Pseudomonadati</taxon>
        <taxon>Bacteroidota</taxon>
        <taxon>Flavobacteriia</taxon>
        <taxon>Flavobacteriales</taxon>
        <taxon>Flavobacteriaceae</taxon>
        <taxon>Pseudotamlana</taxon>
    </lineage>
</organism>
<dbReference type="EMBL" id="CP025938">
    <property type="protein sequence ID" value="AUS05510.1"/>
    <property type="molecule type" value="Genomic_DNA"/>
</dbReference>
<accession>A0A2I7SHZ5</accession>
<name>A0A2I7SHZ5_9FLAO</name>
<dbReference type="PROSITE" id="PS51257">
    <property type="entry name" value="PROKAR_LIPOPROTEIN"/>
    <property type="match status" value="1"/>
</dbReference>
<dbReference type="OrthoDB" id="5599486at2"/>
<dbReference type="SUPFAM" id="SSF101898">
    <property type="entry name" value="NHL repeat"/>
    <property type="match status" value="1"/>
</dbReference>
<evidence type="ECO:0000313" key="1">
    <source>
        <dbReference type="EMBL" id="AUS05510.1"/>
    </source>
</evidence>
<protein>
    <recommendedName>
        <fullName evidence="3">SdiA-regulated family protein</fullName>
    </recommendedName>
</protein>
<reference evidence="2" key="1">
    <citation type="submission" date="2018-01" db="EMBL/GenBank/DDBJ databases">
        <title>Complete genome of Tamlana sp. UJ94.</title>
        <authorList>
            <person name="Jung J."/>
            <person name="Chung D."/>
            <person name="Bae S.S."/>
            <person name="Baek K."/>
        </authorList>
    </citation>
    <scope>NUCLEOTIDE SEQUENCE [LARGE SCALE GENOMIC DNA]</scope>
    <source>
        <strain evidence="2">UJ94</strain>
    </source>
</reference>
<dbReference type="KEGG" id="taj:C1A40_08540"/>